<dbReference type="eggNOG" id="ENOG5032ZEG">
    <property type="taxonomic scope" value="Bacteria"/>
</dbReference>
<dbReference type="Proteomes" id="UP000014127">
    <property type="component" value="Unassembled WGS sequence"/>
</dbReference>
<protein>
    <submittedName>
        <fullName evidence="2">Uncharacterized protein</fullName>
    </submittedName>
</protein>
<comment type="caution">
    <text evidence="2">The sequence shown here is derived from an EMBL/GenBank/DDBJ whole genome shotgun (WGS) entry which is preliminary data.</text>
</comment>
<feature type="transmembrane region" description="Helical" evidence="1">
    <location>
        <begin position="40"/>
        <end position="62"/>
    </location>
</feature>
<evidence type="ECO:0000313" key="2">
    <source>
        <dbReference type="EMBL" id="EOT44072.1"/>
    </source>
</evidence>
<keyword evidence="1" id="KW-1133">Transmembrane helix</keyword>
<reference evidence="2 3" key="1">
    <citation type="submission" date="2013-03" db="EMBL/GenBank/DDBJ databases">
        <title>The Genome Sequence of Enterococcus dispar ATCC_51266 (Illumina only assembly).</title>
        <authorList>
            <consortium name="The Broad Institute Genomics Platform"/>
            <consortium name="The Broad Institute Genome Sequencing Center for Infectious Disease"/>
            <person name="Earl A."/>
            <person name="Russ C."/>
            <person name="Gilmore M."/>
            <person name="Surin D."/>
            <person name="Walker B."/>
            <person name="Young S."/>
            <person name="Zeng Q."/>
            <person name="Gargeya S."/>
            <person name="Fitzgerald M."/>
            <person name="Haas B."/>
            <person name="Abouelleil A."/>
            <person name="Allen A.W."/>
            <person name="Alvarado L."/>
            <person name="Arachchi H.M."/>
            <person name="Berlin A.M."/>
            <person name="Chapman S.B."/>
            <person name="Gainer-Dewar J."/>
            <person name="Goldberg J."/>
            <person name="Griggs A."/>
            <person name="Gujja S."/>
            <person name="Hansen M."/>
            <person name="Howarth C."/>
            <person name="Imamovic A."/>
            <person name="Ireland A."/>
            <person name="Larimer J."/>
            <person name="McCowan C."/>
            <person name="Murphy C."/>
            <person name="Pearson M."/>
            <person name="Poon T.W."/>
            <person name="Priest M."/>
            <person name="Roberts A."/>
            <person name="Saif S."/>
            <person name="Shea T."/>
            <person name="Sisk P."/>
            <person name="Sykes S."/>
            <person name="Wortman J."/>
            <person name="Nusbaum C."/>
            <person name="Birren B."/>
        </authorList>
    </citation>
    <scope>NUCLEOTIDE SEQUENCE [LARGE SCALE GENOMIC DNA]</scope>
    <source>
        <strain evidence="2 3">ATCC 51266</strain>
    </source>
</reference>
<organism evidence="2 3">
    <name type="scientific">Enterococcus dispar ATCC 51266</name>
    <dbReference type="NCBI Taxonomy" id="1139219"/>
    <lineage>
        <taxon>Bacteria</taxon>
        <taxon>Bacillati</taxon>
        <taxon>Bacillota</taxon>
        <taxon>Bacilli</taxon>
        <taxon>Lactobacillales</taxon>
        <taxon>Enterococcaceae</taxon>
        <taxon>Enterococcus</taxon>
    </lineage>
</organism>
<accession>S0KH68</accession>
<evidence type="ECO:0000256" key="1">
    <source>
        <dbReference type="SAM" id="Phobius"/>
    </source>
</evidence>
<keyword evidence="1" id="KW-0472">Membrane</keyword>
<sequence>MMKANQNKANPKSTDKKVENTVFKDDFFEKGHFWLKLRTIVLTIIAWLGVIIPIYWTVTSTLLRNHKNVKPVWNYQEGIDTFYFLLKVFFLFFVGATIFTVIMTLRSNRQIKDRYSQEFTYDFDAMLKKRRALDKFYTARFGPTTVRTVTKTYVVPAEKNITKEELNDVFKKEETDENRSNR</sequence>
<gene>
    <name evidence="2" type="ORF">OMK_00215</name>
</gene>
<feature type="transmembrane region" description="Helical" evidence="1">
    <location>
        <begin position="82"/>
        <end position="105"/>
    </location>
</feature>
<dbReference type="STRING" id="44009.RV01_GL001883"/>
<proteinExistence type="predicted"/>
<dbReference type="OrthoDB" id="5244771at2"/>
<name>S0KH68_9ENTE</name>
<dbReference type="HOGENOM" id="CLU_101317_0_1_9"/>
<evidence type="ECO:0000313" key="3">
    <source>
        <dbReference type="Proteomes" id="UP000014127"/>
    </source>
</evidence>
<dbReference type="PATRIC" id="fig|1139219.3.peg.213"/>
<keyword evidence="3" id="KW-1185">Reference proteome</keyword>
<dbReference type="AlphaFoldDB" id="S0KH68"/>
<dbReference type="EMBL" id="AHYR01000001">
    <property type="protein sequence ID" value="EOT44072.1"/>
    <property type="molecule type" value="Genomic_DNA"/>
</dbReference>
<keyword evidence="1" id="KW-0812">Transmembrane</keyword>